<accession>A0A371IR71</accession>
<proteinExistence type="predicted"/>
<evidence type="ECO:0000313" key="2">
    <source>
        <dbReference type="Proteomes" id="UP000243494"/>
    </source>
</evidence>
<keyword evidence="2" id="KW-1185">Reference proteome</keyword>
<dbReference type="AlphaFoldDB" id="A0A371IR71"/>
<reference evidence="1 2" key="1">
    <citation type="journal article" date="2017" name="Genome Announc.">
        <title>Draft Genome Sequence of Romboutsia maritimum sp. nov. Strain CCRI-22766(T), Isolated from Coastal Estuarine Mud.</title>
        <authorList>
            <person name="Maheux A.F."/>
            <person name="Boudreau D.K."/>
            <person name="Berube E."/>
            <person name="Boissinot M."/>
            <person name="Raymond F."/>
            <person name="Brodeur S."/>
            <person name="Corbeil J."/>
            <person name="Brightwell G."/>
            <person name="Broda D."/>
            <person name="Omar R.F."/>
            <person name="Bergeron M.G."/>
        </authorList>
    </citation>
    <scope>NUCLEOTIDE SEQUENCE [LARGE SCALE GENOMIC DNA]</scope>
    <source>
        <strain evidence="1 2">CCRI-22766</strain>
    </source>
</reference>
<protein>
    <submittedName>
        <fullName evidence="1">Uncharacterized protein</fullName>
    </submittedName>
</protein>
<dbReference type="RefSeq" id="WP_095405796.1">
    <property type="nucleotide sequence ID" value="NZ_NOJZ02000022.1"/>
</dbReference>
<organism evidence="1 2">
    <name type="scientific">Romboutsia maritimum</name>
    <dbReference type="NCBI Taxonomy" id="2020948"/>
    <lineage>
        <taxon>Bacteria</taxon>
        <taxon>Bacillati</taxon>
        <taxon>Bacillota</taxon>
        <taxon>Clostridia</taxon>
        <taxon>Peptostreptococcales</taxon>
        <taxon>Peptostreptococcaceae</taxon>
        <taxon>Romboutsia</taxon>
    </lineage>
</organism>
<sequence>MYKGFKCWSCQSIFDVEYKKPHKGEKKVYTCDVEVFTQDGKVYDKDNHEVIVEATSEPITTCSGDYNVRVSTTCPTCGSNNFNRYLDNLK</sequence>
<evidence type="ECO:0000313" key="1">
    <source>
        <dbReference type="EMBL" id="RDY22976.1"/>
    </source>
</evidence>
<name>A0A371IR71_9FIRM</name>
<dbReference type="Proteomes" id="UP000243494">
    <property type="component" value="Unassembled WGS sequence"/>
</dbReference>
<comment type="caution">
    <text evidence="1">The sequence shown here is derived from an EMBL/GenBank/DDBJ whole genome shotgun (WGS) entry which is preliminary data.</text>
</comment>
<dbReference type="EMBL" id="NOJZ02000022">
    <property type="protein sequence ID" value="RDY22976.1"/>
    <property type="molecule type" value="Genomic_DNA"/>
</dbReference>
<gene>
    <name evidence="1" type="ORF">CHF27_010750</name>
</gene>